<organism evidence="1 2">
    <name type="scientific">Synechocystis salina LEGE 00031</name>
    <dbReference type="NCBI Taxonomy" id="1828736"/>
    <lineage>
        <taxon>Bacteria</taxon>
        <taxon>Bacillati</taxon>
        <taxon>Cyanobacteriota</taxon>
        <taxon>Cyanophyceae</taxon>
        <taxon>Synechococcales</taxon>
        <taxon>Merismopediaceae</taxon>
        <taxon>Synechocystis</taxon>
    </lineage>
</organism>
<dbReference type="PIRSF" id="PIRSF037081">
    <property type="entry name" value="P-loop_All4644_prd"/>
    <property type="match status" value="1"/>
</dbReference>
<evidence type="ECO:0000313" key="1">
    <source>
        <dbReference type="EMBL" id="MBE9253653.1"/>
    </source>
</evidence>
<name>A0ABR9VRW2_9SYNC</name>
<dbReference type="EMBL" id="JADEVV010000016">
    <property type="protein sequence ID" value="MBE9253653.1"/>
    <property type="molecule type" value="Genomic_DNA"/>
</dbReference>
<reference evidence="1 2" key="1">
    <citation type="submission" date="2020-10" db="EMBL/GenBank/DDBJ databases">
        <authorList>
            <person name="Castelo-Branco R."/>
            <person name="Eusebio N."/>
            <person name="Adriana R."/>
            <person name="Vieira A."/>
            <person name="Brugerolle De Fraissinette N."/>
            <person name="Rezende De Castro R."/>
            <person name="Schneider M.P."/>
            <person name="Vasconcelos V."/>
            <person name="Leao P.N."/>
        </authorList>
    </citation>
    <scope>NUCLEOTIDE SEQUENCE [LARGE SCALE GENOMIC DNA]</scope>
    <source>
        <strain evidence="1 2">LEGE 00031</strain>
    </source>
</reference>
<dbReference type="Pfam" id="PF13671">
    <property type="entry name" value="AAA_33"/>
    <property type="match status" value="1"/>
</dbReference>
<accession>A0ABR9VRW2</accession>
<dbReference type="Gene3D" id="3.40.50.300">
    <property type="entry name" value="P-loop containing nucleotide triphosphate hydrolases"/>
    <property type="match status" value="1"/>
</dbReference>
<comment type="caution">
    <text evidence="1">The sequence shown here is derived from an EMBL/GenBank/DDBJ whole genome shotgun (WGS) entry which is preliminary data.</text>
</comment>
<sequence>MHILTLIGCPSSGKSTVANKILQENCDYQIVSTDKVRAKLFGDESIQGNWQELENEVFRQIKQHVNAGYSIIYDATNAKKAWRIELLQKLKQLGDIDVIGLYVKTPLEICQQWNQQRERKVPDFIIEDYHQTLKQFPPTPAEGFTTVIDVLYENGNLAYPKSLYATSKIKSGTGYGS</sequence>
<dbReference type="RefSeq" id="WP_194019434.1">
    <property type="nucleotide sequence ID" value="NZ_JADEVV010000016.1"/>
</dbReference>
<gene>
    <name evidence="1" type="ORF">IQ217_07255</name>
</gene>
<dbReference type="InterPro" id="IPR027417">
    <property type="entry name" value="P-loop_NTPase"/>
</dbReference>
<evidence type="ECO:0000313" key="2">
    <source>
        <dbReference type="Proteomes" id="UP000658720"/>
    </source>
</evidence>
<dbReference type="InterPro" id="IPR017101">
    <property type="entry name" value="P-loop_ATP/GTP-bd_All4644_prd"/>
</dbReference>
<dbReference type="Proteomes" id="UP000658720">
    <property type="component" value="Unassembled WGS sequence"/>
</dbReference>
<protein>
    <submittedName>
        <fullName evidence="1">AAA family ATPase</fullName>
    </submittedName>
</protein>
<keyword evidence="2" id="KW-1185">Reference proteome</keyword>
<proteinExistence type="predicted"/>
<dbReference type="SUPFAM" id="SSF52540">
    <property type="entry name" value="P-loop containing nucleoside triphosphate hydrolases"/>
    <property type="match status" value="1"/>
</dbReference>
<dbReference type="PANTHER" id="PTHR12435">
    <property type="match status" value="1"/>
</dbReference>